<dbReference type="InterPro" id="IPR050789">
    <property type="entry name" value="Diverse_Enzym_Activities"/>
</dbReference>
<dbReference type="InterPro" id="IPR001466">
    <property type="entry name" value="Beta-lactam-related"/>
</dbReference>
<dbReference type="PANTHER" id="PTHR43283:SF18">
    <property type="match status" value="1"/>
</dbReference>
<sequence>MAQHQAELTALMQRHHVPGMQLVYTKGTAVQNYSLGVREAGTQQLVTATTIFEAASLGKEMLAYAALRLHDRGVLDLDKPLLSYYAYPRLRGQARAARITARMALAHTTGLPNWAENPTAPSWKTSALAVKYVPDSCWNYSGEGYTFLQKTLEHLAGKTWEQLAQQEIFAPLGLKNSSFAWRPAFAATASAGHDGAGKPTPIDHFVEPYAGYSLYATAADYNRFLQALRTGQGLKPATARLLRTPATAANRCGHATTAADAHIDWACGVGLATTSQGLAQWQWGDNGNFKGFFMTLPGKQESLLLLTNSSNGPQLVDEVLALFFGHGQYWATQWLAE</sequence>
<comment type="caution">
    <text evidence="2">The sequence shown here is derived from an EMBL/GenBank/DDBJ whole genome shotgun (WGS) entry which is preliminary data.</text>
</comment>
<evidence type="ECO:0000313" key="2">
    <source>
        <dbReference type="EMBL" id="GAA4501926.1"/>
    </source>
</evidence>
<organism evidence="2 3">
    <name type="scientific">Hymenobacter ginsengisoli</name>
    <dbReference type="NCBI Taxonomy" id="1051626"/>
    <lineage>
        <taxon>Bacteria</taxon>
        <taxon>Pseudomonadati</taxon>
        <taxon>Bacteroidota</taxon>
        <taxon>Cytophagia</taxon>
        <taxon>Cytophagales</taxon>
        <taxon>Hymenobacteraceae</taxon>
        <taxon>Hymenobacter</taxon>
    </lineage>
</organism>
<dbReference type="PANTHER" id="PTHR43283">
    <property type="entry name" value="BETA-LACTAMASE-RELATED"/>
    <property type="match status" value="1"/>
</dbReference>
<gene>
    <name evidence="2" type="ORF">GCM10023172_24480</name>
</gene>
<evidence type="ECO:0000259" key="1">
    <source>
        <dbReference type="Pfam" id="PF00144"/>
    </source>
</evidence>
<dbReference type="Gene3D" id="3.40.710.10">
    <property type="entry name" value="DD-peptidase/beta-lactamase superfamily"/>
    <property type="match status" value="1"/>
</dbReference>
<name>A0ABP8QE29_9BACT</name>
<feature type="domain" description="Beta-lactamase-related" evidence="1">
    <location>
        <begin position="8"/>
        <end position="314"/>
    </location>
</feature>
<reference evidence="3" key="1">
    <citation type="journal article" date="2019" name="Int. J. Syst. Evol. Microbiol.">
        <title>The Global Catalogue of Microorganisms (GCM) 10K type strain sequencing project: providing services to taxonomists for standard genome sequencing and annotation.</title>
        <authorList>
            <consortium name="The Broad Institute Genomics Platform"/>
            <consortium name="The Broad Institute Genome Sequencing Center for Infectious Disease"/>
            <person name="Wu L."/>
            <person name="Ma J."/>
        </authorList>
    </citation>
    <scope>NUCLEOTIDE SEQUENCE [LARGE SCALE GENOMIC DNA]</scope>
    <source>
        <strain evidence="3">JCM 17841</strain>
    </source>
</reference>
<dbReference type="RefSeq" id="WP_208132996.1">
    <property type="nucleotide sequence ID" value="NZ_BAABGQ010000006.1"/>
</dbReference>
<dbReference type="Pfam" id="PF00144">
    <property type="entry name" value="Beta-lactamase"/>
    <property type="match status" value="1"/>
</dbReference>
<dbReference type="SUPFAM" id="SSF56601">
    <property type="entry name" value="beta-lactamase/transpeptidase-like"/>
    <property type="match status" value="1"/>
</dbReference>
<protein>
    <recommendedName>
        <fullName evidence="1">Beta-lactamase-related domain-containing protein</fullName>
    </recommendedName>
</protein>
<proteinExistence type="predicted"/>
<accession>A0ABP8QE29</accession>
<evidence type="ECO:0000313" key="3">
    <source>
        <dbReference type="Proteomes" id="UP001501243"/>
    </source>
</evidence>
<keyword evidence="3" id="KW-1185">Reference proteome</keyword>
<dbReference type="EMBL" id="BAABGQ010000006">
    <property type="protein sequence ID" value="GAA4501926.1"/>
    <property type="molecule type" value="Genomic_DNA"/>
</dbReference>
<dbReference type="InterPro" id="IPR012338">
    <property type="entry name" value="Beta-lactam/transpept-like"/>
</dbReference>
<dbReference type="Proteomes" id="UP001501243">
    <property type="component" value="Unassembled WGS sequence"/>
</dbReference>